<comment type="similarity">
    <text evidence="1">Belongs to the ATP-dependent DNA ligase family.</text>
</comment>
<reference evidence="6 7" key="1">
    <citation type="submission" date="2016-10" db="EMBL/GenBank/DDBJ databases">
        <authorList>
            <person name="de Groot N.N."/>
        </authorList>
    </citation>
    <scope>NUCLEOTIDE SEQUENCE [LARGE SCALE GENOMIC DNA]</scope>
    <source>
        <strain evidence="6 7">DSM 44993</strain>
    </source>
</reference>
<dbReference type="Pfam" id="PF04679">
    <property type="entry name" value="DNA_ligase_A_C"/>
    <property type="match status" value="1"/>
</dbReference>
<dbReference type="EMBL" id="FOEF01000024">
    <property type="protein sequence ID" value="SEP53072.1"/>
    <property type="molecule type" value="Genomic_DNA"/>
</dbReference>
<dbReference type="PANTHER" id="PTHR45674">
    <property type="entry name" value="DNA LIGASE 1/3 FAMILY MEMBER"/>
    <property type="match status" value="1"/>
</dbReference>
<evidence type="ECO:0000313" key="6">
    <source>
        <dbReference type="EMBL" id="SEP53072.1"/>
    </source>
</evidence>
<dbReference type="PANTHER" id="PTHR45674:SF4">
    <property type="entry name" value="DNA LIGASE 1"/>
    <property type="match status" value="1"/>
</dbReference>
<sequence>MAGGDRVPDGIEPMLATPDRGRLPDAEKYAYEWKWDGYRAVMRIAPDGTTVLTSRNRIDFTPRYPELAGAFGAALGGRPAVLDGEIVALDESGRPDFGLLQNHGTSGRTVAYFAFDVLQLGAELLLGETYDERRKVLAGLEPPDPRLIVLTPSYSHAELAADGTGPQDLLEVAAERGLEGLVAKDRRSKYHPGRRSPDWLKHPLIRTLEVVVGGWRPGQGNREGTIGALLLGAHARDSGDLLYIGDVGTGFTRATLADLRAKLTPLERKTSPFANDVPRDRARDARWVTPKLVGEVVYRQFTPGERRLRHTAWRGWRPDKAPADVEVPLSQ</sequence>
<evidence type="ECO:0000256" key="2">
    <source>
        <dbReference type="ARBA" id="ARBA00012727"/>
    </source>
</evidence>
<dbReference type="GO" id="GO:0006310">
    <property type="term" value="P:DNA recombination"/>
    <property type="evidence" value="ECO:0007669"/>
    <property type="project" value="InterPro"/>
</dbReference>
<comment type="catalytic activity">
    <reaction evidence="4">
        <text>ATP + (deoxyribonucleotide)n-3'-hydroxyl + 5'-phospho-(deoxyribonucleotide)m = (deoxyribonucleotide)n+m + AMP + diphosphate.</text>
        <dbReference type="EC" id="6.5.1.1"/>
    </reaction>
</comment>
<gene>
    <name evidence="6" type="ORF">SAMN04489732_12443</name>
</gene>
<dbReference type="SUPFAM" id="SSF50249">
    <property type="entry name" value="Nucleic acid-binding proteins"/>
    <property type="match status" value="1"/>
</dbReference>
<dbReference type="EC" id="6.5.1.1" evidence="2"/>
<dbReference type="PROSITE" id="PS50160">
    <property type="entry name" value="DNA_LIGASE_A3"/>
    <property type="match status" value="1"/>
</dbReference>
<dbReference type="STRING" id="394193.SAMN04489732_12443"/>
<dbReference type="InterPro" id="IPR050191">
    <property type="entry name" value="ATP-dep_DNA_ligase"/>
</dbReference>
<accession>A0A1H8YLZ6</accession>
<dbReference type="InterPro" id="IPR014146">
    <property type="entry name" value="LigD_ligase_dom"/>
</dbReference>
<organism evidence="6 7">
    <name type="scientific">Amycolatopsis saalfeldensis</name>
    <dbReference type="NCBI Taxonomy" id="394193"/>
    <lineage>
        <taxon>Bacteria</taxon>
        <taxon>Bacillati</taxon>
        <taxon>Actinomycetota</taxon>
        <taxon>Actinomycetes</taxon>
        <taxon>Pseudonocardiales</taxon>
        <taxon>Pseudonocardiaceae</taxon>
        <taxon>Amycolatopsis</taxon>
    </lineage>
</organism>
<keyword evidence="3 6" id="KW-0436">Ligase</keyword>
<dbReference type="InterPro" id="IPR012309">
    <property type="entry name" value="DNA_ligase_ATP-dep_C"/>
</dbReference>
<evidence type="ECO:0000259" key="5">
    <source>
        <dbReference type="PROSITE" id="PS50160"/>
    </source>
</evidence>
<dbReference type="Gene3D" id="3.30.470.30">
    <property type="entry name" value="DNA ligase/mRNA capping enzyme"/>
    <property type="match status" value="1"/>
</dbReference>
<dbReference type="InterPro" id="IPR012340">
    <property type="entry name" value="NA-bd_OB-fold"/>
</dbReference>
<dbReference type="GO" id="GO:0006281">
    <property type="term" value="P:DNA repair"/>
    <property type="evidence" value="ECO:0007669"/>
    <property type="project" value="InterPro"/>
</dbReference>
<protein>
    <recommendedName>
        <fullName evidence="2">DNA ligase (ATP)</fullName>
        <ecNumber evidence="2">6.5.1.1</ecNumber>
    </recommendedName>
</protein>
<evidence type="ECO:0000256" key="1">
    <source>
        <dbReference type="ARBA" id="ARBA00007572"/>
    </source>
</evidence>
<dbReference type="NCBIfam" id="TIGR02779">
    <property type="entry name" value="NHEJ_ligase_lig"/>
    <property type="match status" value="1"/>
</dbReference>
<dbReference type="OrthoDB" id="9802472at2"/>
<evidence type="ECO:0000313" key="7">
    <source>
        <dbReference type="Proteomes" id="UP000198582"/>
    </source>
</evidence>
<proteinExistence type="inferred from homology"/>
<dbReference type="Proteomes" id="UP000198582">
    <property type="component" value="Unassembled WGS sequence"/>
</dbReference>
<feature type="domain" description="ATP-dependent DNA ligase family profile" evidence="5">
    <location>
        <begin position="110"/>
        <end position="235"/>
    </location>
</feature>
<name>A0A1H8YLZ6_9PSEU</name>
<evidence type="ECO:0000256" key="4">
    <source>
        <dbReference type="ARBA" id="ARBA00034003"/>
    </source>
</evidence>
<dbReference type="CDD" id="cd07971">
    <property type="entry name" value="OBF_DNA_ligase_LigD"/>
    <property type="match status" value="1"/>
</dbReference>
<dbReference type="AlphaFoldDB" id="A0A1H8YLZ6"/>
<dbReference type="GO" id="GO:0005524">
    <property type="term" value="F:ATP binding"/>
    <property type="evidence" value="ECO:0007669"/>
    <property type="project" value="InterPro"/>
</dbReference>
<dbReference type="CDD" id="cd07906">
    <property type="entry name" value="Adenylation_DNA_ligase_LigD_LigC"/>
    <property type="match status" value="1"/>
</dbReference>
<evidence type="ECO:0000256" key="3">
    <source>
        <dbReference type="ARBA" id="ARBA00022598"/>
    </source>
</evidence>
<dbReference type="GO" id="GO:0003910">
    <property type="term" value="F:DNA ligase (ATP) activity"/>
    <property type="evidence" value="ECO:0007669"/>
    <property type="project" value="UniProtKB-EC"/>
</dbReference>
<dbReference type="Pfam" id="PF01068">
    <property type="entry name" value="DNA_ligase_A_M"/>
    <property type="match status" value="1"/>
</dbReference>
<dbReference type="SUPFAM" id="SSF56091">
    <property type="entry name" value="DNA ligase/mRNA capping enzyme, catalytic domain"/>
    <property type="match status" value="1"/>
</dbReference>
<dbReference type="RefSeq" id="WP_091627394.1">
    <property type="nucleotide sequence ID" value="NZ_FOEF01000024.1"/>
</dbReference>
<dbReference type="Gene3D" id="2.40.50.140">
    <property type="entry name" value="Nucleic acid-binding proteins"/>
    <property type="match status" value="1"/>
</dbReference>
<keyword evidence="7" id="KW-1185">Reference proteome</keyword>
<dbReference type="Gene3D" id="3.30.1490.70">
    <property type="match status" value="1"/>
</dbReference>
<dbReference type="InterPro" id="IPR012310">
    <property type="entry name" value="DNA_ligase_ATP-dep_cent"/>
</dbReference>